<dbReference type="RefSeq" id="WP_073381110.1">
    <property type="nucleotide sequence ID" value="NZ_FQZK01000014.1"/>
</dbReference>
<dbReference type="STRING" id="758803.SAMN05421803_11419"/>
<dbReference type="CDD" id="cd06587">
    <property type="entry name" value="VOC"/>
    <property type="match status" value="1"/>
</dbReference>
<name>A0A1M6PXT4_9ACTN</name>
<evidence type="ECO:0000313" key="3">
    <source>
        <dbReference type="EMBL" id="SHK12805.1"/>
    </source>
</evidence>
<gene>
    <name evidence="3" type="ORF">SAMN05421803_11419</name>
</gene>
<reference evidence="3 4" key="1">
    <citation type="submission" date="2016-11" db="EMBL/GenBank/DDBJ databases">
        <authorList>
            <person name="Jaros S."/>
            <person name="Januszkiewicz K."/>
            <person name="Wedrychowicz H."/>
        </authorList>
    </citation>
    <scope>NUCLEOTIDE SEQUENCE [LARGE SCALE GENOMIC DNA]</scope>
    <source>
        <strain evidence="3 4">CGMCC 4.5723</strain>
    </source>
</reference>
<keyword evidence="4" id="KW-1185">Reference proteome</keyword>
<dbReference type="EMBL" id="FQZK01000014">
    <property type="protein sequence ID" value="SHK12805.1"/>
    <property type="molecule type" value="Genomic_DNA"/>
</dbReference>
<organism evidence="3 4">
    <name type="scientific">Nocardiopsis flavescens</name>
    <dbReference type="NCBI Taxonomy" id="758803"/>
    <lineage>
        <taxon>Bacteria</taxon>
        <taxon>Bacillati</taxon>
        <taxon>Actinomycetota</taxon>
        <taxon>Actinomycetes</taxon>
        <taxon>Streptosporangiales</taxon>
        <taxon>Nocardiopsidaceae</taxon>
        <taxon>Nocardiopsis</taxon>
    </lineage>
</organism>
<dbReference type="InterPro" id="IPR037523">
    <property type="entry name" value="VOC_core"/>
</dbReference>
<dbReference type="GO" id="GO:0016829">
    <property type="term" value="F:lyase activity"/>
    <property type="evidence" value="ECO:0007669"/>
    <property type="project" value="UniProtKB-KW"/>
</dbReference>
<feature type="region of interest" description="Disordered" evidence="1">
    <location>
        <begin position="90"/>
        <end position="134"/>
    </location>
</feature>
<dbReference type="Gene3D" id="3.10.180.10">
    <property type="entry name" value="2,3-Dihydroxybiphenyl 1,2-Dioxygenase, domain 1"/>
    <property type="match status" value="1"/>
</dbReference>
<dbReference type="OrthoDB" id="115162at2"/>
<keyword evidence="3" id="KW-0456">Lyase</keyword>
<dbReference type="InterPro" id="IPR029068">
    <property type="entry name" value="Glyas_Bleomycin-R_OHBP_Dase"/>
</dbReference>
<dbReference type="Pfam" id="PF00903">
    <property type="entry name" value="Glyoxalase"/>
    <property type="match status" value="1"/>
</dbReference>
<dbReference type="AlphaFoldDB" id="A0A1M6PXT4"/>
<dbReference type="SUPFAM" id="SSF54593">
    <property type="entry name" value="Glyoxalase/Bleomycin resistance protein/Dihydroxybiphenyl dioxygenase"/>
    <property type="match status" value="1"/>
</dbReference>
<proteinExistence type="predicted"/>
<feature type="compositionally biased region" description="Low complexity" evidence="1">
    <location>
        <begin position="90"/>
        <end position="101"/>
    </location>
</feature>
<dbReference type="PROSITE" id="PS51819">
    <property type="entry name" value="VOC"/>
    <property type="match status" value="1"/>
</dbReference>
<evidence type="ECO:0000256" key="1">
    <source>
        <dbReference type="SAM" id="MobiDB-lite"/>
    </source>
</evidence>
<dbReference type="InterPro" id="IPR004360">
    <property type="entry name" value="Glyas_Fos-R_dOase_dom"/>
</dbReference>
<evidence type="ECO:0000313" key="4">
    <source>
        <dbReference type="Proteomes" id="UP000184452"/>
    </source>
</evidence>
<feature type="domain" description="VOC" evidence="2">
    <location>
        <begin position="2"/>
        <end position="120"/>
    </location>
</feature>
<dbReference type="Proteomes" id="UP000184452">
    <property type="component" value="Unassembled WGS sequence"/>
</dbReference>
<accession>A0A1M6PXT4</accession>
<protein>
    <submittedName>
        <fullName evidence="3">Lactoylglutathione lyase</fullName>
    </submittedName>
</protein>
<evidence type="ECO:0000259" key="2">
    <source>
        <dbReference type="PROSITE" id="PS51819"/>
    </source>
</evidence>
<sequence>MRMPHPGLRVTGLESSLAFYAALGYLEVGRVPRTRFGSPTVLRLPDGPFVSLEPVHDPGRPVRDTGAVNHPVVQADDLDALVARLAAGGVAAGPPVDSGPGTRTARVTGPDGHRIEPVRWPPGHPAGMTEADFA</sequence>